<evidence type="ECO:0000313" key="2">
    <source>
        <dbReference type="Proteomes" id="UP000829398"/>
    </source>
</evidence>
<sequence length="181" mass="20279">MAIILRYVDCEGYIRERFFEVVNVMETTVVTLKKEICNVLARYDLLVENIRGQGYDGASNMRVAASNDVPDVWLFFSALGSIVNVLTSSAKRLSELKSVWEAEIIDLIASGEVQTGTGANQIHTLQWPGATRWSSHFRSISRLLDLFSVVRKVLGKLVDTTRKLAIDDTRLLTDSAWVIKA</sequence>
<keyword evidence="2" id="KW-1185">Reference proteome</keyword>
<evidence type="ECO:0000313" key="1">
    <source>
        <dbReference type="EMBL" id="KAH9778500.1"/>
    </source>
</evidence>
<accession>A0ACB8LYQ4</accession>
<name>A0ACB8LYQ4_CITSI</name>
<protein>
    <submittedName>
        <fullName evidence="1">Uncharacterized protein</fullName>
    </submittedName>
</protein>
<organism evidence="1 2">
    <name type="scientific">Citrus sinensis</name>
    <name type="common">Sweet orange</name>
    <name type="synonym">Citrus aurantium var. sinensis</name>
    <dbReference type="NCBI Taxonomy" id="2711"/>
    <lineage>
        <taxon>Eukaryota</taxon>
        <taxon>Viridiplantae</taxon>
        <taxon>Streptophyta</taxon>
        <taxon>Embryophyta</taxon>
        <taxon>Tracheophyta</taxon>
        <taxon>Spermatophyta</taxon>
        <taxon>Magnoliopsida</taxon>
        <taxon>eudicotyledons</taxon>
        <taxon>Gunneridae</taxon>
        <taxon>Pentapetalae</taxon>
        <taxon>rosids</taxon>
        <taxon>malvids</taxon>
        <taxon>Sapindales</taxon>
        <taxon>Rutaceae</taxon>
        <taxon>Aurantioideae</taxon>
        <taxon>Citrus</taxon>
    </lineage>
</organism>
<comment type="caution">
    <text evidence="1">The sequence shown here is derived from an EMBL/GenBank/DDBJ whole genome shotgun (WGS) entry which is preliminary data.</text>
</comment>
<dbReference type="Proteomes" id="UP000829398">
    <property type="component" value="Chromosome 3"/>
</dbReference>
<proteinExistence type="predicted"/>
<dbReference type="EMBL" id="CM039172">
    <property type="protein sequence ID" value="KAH9778500.1"/>
    <property type="molecule type" value="Genomic_DNA"/>
</dbReference>
<reference evidence="2" key="1">
    <citation type="journal article" date="2023" name="Hortic. Res.">
        <title>A chromosome-level phased genome enabling allele-level studies in sweet orange: a case study on citrus Huanglongbing tolerance.</title>
        <authorList>
            <person name="Wu B."/>
            <person name="Yu Q."/>
            <person name="Deng Z."/>
            <person name="Duan Y."/>
            <person name="Luo F."/>
            <person name="Gmitter F. Jr."/>
        </authorList>
    </citation>
    <scope>NUCLEOTIDE SEQUENCE [LARGE SCALE GENOMIC DNA]</scope>
    <source>
        <strain evidence="2">cv. Valencia</strain>
    </source>
</reference>
<gene>
    <name evidence="1" type="ORF">KPL71_007377</name>
</gene>